<dbReference type="EMBL" id="ML213696">
    <property type="protein sequence ID" value="TFK31928.1"/>
    <property type="molecule type" value="Genomic_DNA"/>
</dbReference>
<evidence type="ECO:0000313" key="1">
    <source>
        <dbReference type="EMBL" id="TFK31928.1"/>
    </source>
</evidence>
<sequence length="68" mass="7803">MAANVRASGVDSAARSHTSRLLAFDAKYDEPRRYSPKSMCHPGTRMDVLETISKWVNDKSSWYQIIWL</sequence>
<gene>
    <name evidence="1" type="ORF">BDQ12DRAFT_729112</name>
</gene>
<accession>A0A5C3LGK3</accession>
<reference evidence="1 2" key="1">
    <citation type="journal article" date="2019" name="Nat. Ecol. Evol.">
        <title>Megaphylogeny resolves global patterns of mushroom evolution.</title>
        <authorList>
            <person name="Varga T."/>
            <person name="Krizsan K."/>
            <person name="Foldi C."/>
            <person name="Dima B."/>
            <person name="Sanchez-Garcia M."/>
            <person name="Sanchez-Ramirez S."/>
            <person name="Szollosi G.J."/>
            <person name="Szarkandi J.G."/>
            <person name="Papp V."/>
            <person name="Albert L."/>
            <person name="Andreopoulos W."/>
            <person name="Angelini C."/>
            <person name="Antonin V."/>
            <person name="Barry K.W."/>
            <person name="Bougher N.L."/>
            <person name="Buchanan P."/>
            <person name="Buyck B."/>
            <person name="Bense V."/>
            <person name="Catcheside P."/>
            <person name="Chovatia M."/>
            <person name="Cooper J."/>
            <person name="Damon W."/>
            <person name="Desjardin D."/>
            <person name="Finy P."/>
            <person name="Geml J."/>
            <person name="Haridas S."/>
            <person name="Hughes K."/>
            <person name="Justo A."/>
            <person name="Karasinski D."/>
            <person name="Kautmanova I."/>
            <person name="Kiss B."/>
            <person name="Kocsube S."/>
            <person name="Kotiranta H."/>
            <person name="LaButti K.M."/>
            <person name="Lechner B.E."/>
            <person name="Liimatainen K."/>
            <person name="Lipzen A."/>
            <person name="Lukacs Z."/>
            <person name="Mihaltcheva S."/>
            <person name="Morgado L.N."/>
            <person name="Niskanen T."/>
            <person name="Noordeloos M.E."/>
            <person name="Ohm R.A."/>
            <person name="Ortiz-Santana B."/>
            <person name="Ovrebo C."/>
            <person name="Racz N."/>
            <person name="Riley R."/>
            <person name="Savchenko A."/>
            <person name="Shiryaev A."/>
            <person name="Soop K."/>
            <person name="Spirin V."/>
            <person name="Szebenyi C."/>
            <person name="Tomsovsky M."/>
            <person name="Tulloss R.E."/>
            <person name="Uehling J."/>
            <person name="Grigoriev I.V."/>
            <person name="Vagvolgyi C."/>
            <person name="Papp T."/>
            <person name="Martin F.M."/>
            <person name="Miettinen O."/>
            <person name="Hibbett D.S."/>
            <person name="Nagy L.G."/>
        </authorList>
    </citation>
    <scope>NUCLEOTIDE SEQUENCE [LARGE SCALE GENOMIC DNA]</scope>
    <source>
        <strain evidence="1 2">CBS 166.37</strain>
    </source>
</reference>
<dbReference type="Proteomes" id="UP000308652">
    <property type="component" value="Unassembled WGS sequence"/>
</dbReference>
<organism evidence="1 2">
    <name type="scientific">Crucibulum laeve</name>
    <dbReference type="NCBI Taxonomy" id="68775"/>
    <lineage>
        <taxon>Eukaryota</taxon>
        <taxon>Fungi</taxon>
        <taxon>Dikarya</taxon>
        <taxon>Basidiomycota</taxon>
        <taxon>Agaricomycotina</taxon>
        <taxon>Agaricomycetes</taxon>
        <taxon>Agaricomycetidae</taxon>
        <taxon>Agaricales</taxon>
        <taxon>Agaricineae</taxon>
        <taxon>Nidulariaceae</taxon>
        <taxon>Crucibulum</taxon>
    </lineage>
</organism>
<evidence type="ECO:0000313" key="2">
    <source>
        <dbReference type="Proteomes" id="UP000308652"/>
    </source>
</evidence>
<proteinExistence type="predicted"/>
<dbReference type="OrthoDB" id="2928561at2759"/>
<protein>
    <submittedName>
        <fullName evidence="1">Uncharacterized protein</fullName>
    </submittedName>
</protein>
<name>A0A5C3LGK3_9AGAR</name>
<dbReference type="AlphaFoldDB" id="A0A5C3LGK3"/>
<keyword evidence="2" id="KW-1185">Reference proteome</keyword>